<feature type="transmembrane region" description="Helical" evidence="4">
    <location>
        <begin position="132"/>
        <end position="151"/>
    </location>
</feature>
<keyword evidence="1 4" id="KW-0812">Transmembrane</keyword>
<keyword evidence="7" id="KW-1185">Reference proteome</keyword>
<dbReference type="CDD" id="cd06174">
    <property type="entry name" value="MFS"/>
    <property type="match status" value="1"/>
</dbReference>
<sequence length="368" mass="37719">MHTPRTPWPLIAALYLTGLIAGMQFSKISLTLTGLATVYPGWPVAFAVSGVAVMGIAFGVMAGGITASIGPRRAILWALGASALVGAAEAFLPPFQVFMALRVVEGAGHLVLVVAVPTLMARLAGPKDRAMVMGLWATFFGVGFAVAALVMGDNLRAAYGGHAVFAAGMLAVLWVMLPQGVVVVRRPLPRLSDHVMIYTTPRLFAPGLGHGLYAMLFLALITFLPAALDALWLAPILPLAGIAGSFLAGVLARWIAPGTLVWVTFAAMAALFAVTMVAGPAAPYVLILTMGLSGIAAGAGFAAVPWLNEADDDRALSNGALAQLGNIGTFTGTPVLAAMGAGAYLPTAIVICIMAAGVTGLAYRAARS</sequence>
<evidence type="ECO:0000313" key="7">
    <source>
        <dbReference type="Proteomes" id="UP000693972"/>
    </source>
</evidence>
<evidence type="ECO:0000256" key="1">
    <source>
        <dbReference type="ARBA" id="ARBA00022692"/>
    </source>
</evidence>
<dbReference type="SUPFAM" id="SSF103473">
    <property type="entry name" value="MFS general substrate transporter"/>
    <property type="match status" value="1"/>
</dbReference>
<feature type="transmembrane region" description="Helical" evidence="4">
    <location>
        <begin position="42"/>
        <end position="62"/>
    </location>
</feature>
<feature type="transmembrane region" description="Helical" evidence="4">
    <location>
        <begin position="230"/>
        <end position="252"/>
    </location>
</feature>
<name>A0A975TYR7_9RHOB</name>
<feature type="transmembrane region" description="Helical" evidence="4">
    <location>
        <begin position="284"/>
        <end position="307"/>
    </location>
</feature>
<evidence type="ECO:0000256" key="4">
    <source>
        <dbReference type="SAM" id="Phobius"/>
    </source>
</evidence>
<evidence type="ECO:0000256" key="2">
    <source>
        <dbReference type="ARBA" id="ARBA00022989"/>
    </source>
</evidence>
<dbReference type="Gene3D" id="1.20.1250.20">
    <property type="entry name" value="MFS general substrate transporter like domains"/>
    <property type="match status" value="1"/>
</dbReference>
<feature type="transmembrane region" description="Helical" evidence="4">
    <location>
        <begin position="343"/>
        <end position="363"/>
    </location>
</feature>
<organism evidence="6">
    <name type="scientific">Gymnodinialimonas phycosphaerae</name>
    <dbReference type="NCBI Taxonomy" id="2841589"/>
    <lineage>
        <taxon>Bacteria</taxon>
        <taxon>Pseudomonadati</taxon>
        <taxon>Pseudomonadota</taxon>
        <taxon>Alphaproteobacteria</taxon>
        <taxon>Rhodobacterales</taxon>
        <taxon>Paracoccaceae</taxon>
        <taxon>Gymnodinialimonas</taxon>
    </lineage>
</organism>
<dbReference type="RefSeq" id="WP_257892181.1">
    <property type="nucleotide sequence ID" value="NZ_JAIMBW010000001.1"/>
</dbReference>
<dbReference type="InterPro" id="IPR036259">
    <property type="entry name" value="MFS_trans_sf"/>
</dbReference>
<feature type="transmembrane region" description="Helical" evidence="4">
    <location>
        <begin position="163"/>
        <end position="183"/>
    </location>
</feature>
<protein>
    <submittedName>
        <fullName evidence="6">MFS transporter</fullName>
    </submittedName>
</protein>
<feature type="transmembrane region" description="Helical" evidence="4">
    <location>
        <begin position="259"/>
        <end position="278"/>
    </location>
</feature>
<accession>A0A975TYR7</accession>
<feature type="transmembrane region" description="Helical" evidence="4">
    <location>
        <begin position="319"/>
        <end position="337"/>
    </location>
</feature>
<dbReference type="EMBL" id="CP078073">
    <property type="protein sequence ID" value="QXL89134.1"/>
    <property type="molecule type" value="Genomic_DNA"/>
</dbReference>
<feature type="transmembrane region" description="Helical" evidence="4">
    <location>
        <begin position="98"/>
        <end position="120"/>
    </location>
</feature>
<dbReference type="GO" id="GO:0022857">
    <property type="term" value="F:transmembrane transporter activity"/>
    <property type="evidence" value="ECO:0007669"/>
    <property type="project" value="InterPro"/>
</dbReference>
<dbReference type="EMBL" id="JAIMBW010000001">
    <property type="protein sequence ID" value="MBY4892384.1"/>
    <property type="molecule type" value="Genomic_DNA"/>
</dbReference>
<keyword evidence="2 4" id="KW-1133">Transmembrane helix</keyword>
<dbReference type="AlphaFoldDB" id="A0A975TYR7"/>
<evidence type="ECO:0000313" key="5">
    <source>
        <dbReference type="EMBL" id="MBY4892384.1"/>
    </source>
</evidence>
<dbReference type="Proteomes" id="UP000693972">
    <property type="component" value="Unassembled WGS sequence"/>
</dbReference>
<reference evidence="6 7" key="1">
    <citation type="submission" date="2021-07" db="EMBL/GenBank/DDBJ databases">
        <title>Karlodiniumbacter phycospheric gen. nov., sp. nov., a phycosphere bacterium isolated from karlodinium veneficum.</title>
        <authorList>
            <person name="Peng Y."/>
            <person name="Jiang L."/>
            <person name="Lee J."/>
        </authorList>
    </citation>
    <scope>NUCLEOTIDE SEQUENCE</scope>
    <source>
        <strain evidence="6 7">N5</strain>
    </source>
</reference>
<feature type="transmembrane region" description="Helical" evidence="4">
    <location>
        <begin position="74"/>
        <end position="92"/>
    </location>
</feature>
<gene>
    <name evidence="5" type="ORF">KUL25_06375</name>
    <name evidence="6" type="ORF">KUL25_06380</name>
</gene>
<proteinExistence type="predicted"/>
<dbReference type="Pfam" id="PF07690">
    <property type="entry name" value="MFS_1"/>
    <property type="match status" value="1"/>
</dbReference>
<feature type="transmembrane region" description="Helical" evidence="4">
    <location>
        <begin position="203"/>
        <end position="224"/>
    </location>
</feature>
<keyword evidence="3 4" id="KW-0472">Membrane</keyword>
<evidence type="ECO:0000256" key="3">
    <source>
        <dbReference type="ARBA" id="ARBA00023136"/>
    </source>
</evidence>
<dbReference type="InterPro" id="IPR011701">
    <property type="entry name" value="MFS"/>
</dbReference>
<evidence type="ECO:0000313" key="6">
    <source>
        <dbReference type="EMBL" id="QXL89134.1"/>
    </source>
</evidence>